<dbReference type="RefSeq" id="XP_066071778.1">
    <property type="nucleotide sequence ID" value="XM_066215681.1"/>
</dbReference>
<evidence type="ECO:0000256" key="4">
    <source>
        <dbReference type="ARBA" id="ARBA00031552"/>
    </source>
</evidence>
<feature type="domain" description="Diphthamide synthase" evidence="6">
    <location>
        <begin position="15"/>
        <end position="246"/>
    </location>
</feature>
<evidence type="ECO:0000259" key="6">
    <source>
        <dbReference type="Pfam" id="PF01902"/>
    </source>
</evidence>
<dbReference type="Gene3D" id="3.90.1490.10">
    <property type="entry name" value="putative n-type atp pyrophosphatase, domain 2"/>
    <property type="match status" value="1"/>
</dbReference>
<dbReference type="PANTHER" id="PTHR12196:SF2">
    <property type="entry name" value="DIPHTHINE--AMMONIA LIGASE"/>
    <property type="match status" value="1"/>
</dbReference>
<dbReference type="Pfam" id="PF01902">
    <property type="entry name" value="Diphthami_syn_2"/>
    <property type="match status" value="1"/>
</dbReference>
<dbReference type="NCBIfam" id="TIGR00290">
    <property type="entry name" value="MJ0570_dom"/>
    <property type="match status" value="1"/>
</dbReference>
<proteinExistence type="predicted"/>
<dbReference type="Gene3D" id="3.30.1330.40">
    <property type="entry name" value="RutC-like"/>
    <property type="match status" value="2"/>
</dbReference>
<dbReference type="EC" id="6.3.1.14" evidence="1"/>
<reference evidence="7" key="2">
    <citation type="journal article" date="2022" name="Elife">
        <title>Obligate sexual reproduction of a homothallic fungus closely related to the Cryptococcus pathogenic species complex.</title>
        <authorList>
            <person name="Passer A.R."/>
            <person name="Clancey S.A."/>
            <person name="Shea T."/>
            <person name="David-Palma M."/>
            <person name="Averette A.F."/>
            <person name="Boekhout T."/>
            <person name="Porcel B.M."/>
            <person name="Nowrousian M."/>
            <person name="Cuomo C.A."/>
            <person name="Sun S."/>
            <person name="Heitman J."/>
            <person name="Coelho M.A."/>
        </authorList>
    </citation>
    <scope>NUCLEOTIDE SEQUENCE</scope>
    <source>
        <strain evidence="7">CBS 7841</strain>
    </source>
</reference>
<dbReference type="InterPro" id="IPR002761">
    <property type="entry name" value="Diphthami_syn_dom"/>
</dbReference>
<dbReference type="Gene3D" id="3.40.50.620">
    <property type="entry name" value="HUPs"/>
    <property type="match status" value="1"/>
</dbReference>
<evidence type="ECO:0000313" key="7">
    <source>
        <dbReference type="EMBL" id="WVN91078.1"/>
    </source>
</evidence>
<evidence type="ECO:0000256" key="2">
    <source>
        <dbReference type="ARBA" id="ARBA00018426"/>
    </source>
</evidence>
<dbReference type="GO" id="GO:0017183">
    <property type="term" value="P:protein histidyl modification to diphthamide"/>
    <property type="evidence" value="ECO:0007669"/>
    <property type="project" value="TreeGrafter"/>
</dbReference>
<dbReference type="KEGG" id="cdep:91090533"/>
<gene>
    <name evidence="7" type="ORF">L203_106325</name>
</gene>
<dbReference type="FunFam" id="3.40.50.620:FF:000398">
    <property type="entry name" value="Cytoplasmic protein"/>
    <property type="match status" value="1"/>
</dbReference>
<accession>A0AAJ8M4C9</accession>
<reference evidence="7" key="1">
    <citation type="submission" date="2016-06" db="EMBL/GenBank/DDBJ databases">
        <authorList>
            <person name="Cuomo C."/>
            <person name="Litvintseva A."/>
            <person name="Heitman J."/>
            <person name="Chen Y."/>
            <person name="Sun S."/>
            <person name="Springer D."/>
            <person name="Dromer F."/>
            <person name="Young S."/>
            <person name="Zeng Q."/>
            <person name="Chapman S."/>
            <person name="Gujja S."/>
            <person name="Saif S."/>
            <person name="Birren B."/>
        </authorList>
    </citation>
    <scope>NUCLEOTIDE SEQUENCE</scope>
    <source>
        <strain evidence="7">CBS 7841</strain>
    </source>
</reference>
<dbReference type="AlphaFoldDB" id="A0AAJ8M4C9"/>
<dbReference type="InterPro" id="IPR014729">
    <property type="entry name" value="Rossmann-like_a/b/a_fold"/>
</dbReference>
<dbReference type="GO" id="GO:0017178">
    <property type="term" value="F:diphthine-ammonia ligase activity"/>
    <property type="evidence" value="ECO:0007669"/>
    <property type="project" value="UniProtKB-EC"/>
</dbReference>
<dbReference type="CDD" id="cd06156">
    <property type="entry name" value="eu_AANH_C_2"/>
    <property type="match status" value="1"/>
</dbReference>
<keyword evidence="8" id="KW-1185">Reference proteome</keyword>
<dbReference type="SUPFAM" id="SSF52402">
    <property type="entry name" value="Adenine nucleotide alpha hydrolases-like"/>
    <property type="match status" value="1"/>
</dbReference>
<reference evidence="7" key="3">
    <citation type="submission" date="2024-01" db="EMBL/GenBank/DDBJ databases">
        <authorList>
            <person name="Coelho M.A."/>
            <person name="David-Palma M."/>
            <person name="Shea T."/>
            <person name="Sun S."/>
            <person name="Cuomo C.A."/>
            <person name="Heitman J."/>
        </authorList>
    </citation>
    <scope>NUCLEOTIDE SEQUENCE</scope>
    <source>
        <strain evidence="7">CBS 7841</strain>
    </source>
</reference>
<comment type="catalytic activity">
    <reaction evidence="5">
        <text>diphthine-[translation elongation factor 2] + NH4(+) + ATP = diphthamide-[translation elongation factor 2] + AMP + diphosphate + H(+)</text>
        <dbReference type="Rhea" id="RHEA:19753"/>
        <dbReference type="Rhea" id="RHEA-COMP:10172"/>
        <dbReference type="Rhea" id="RHEA-COMP:10174"/>
        <dbReference type="ChEBI" id="CHEBI:15378"/>
        <dbReference type="ChEBI" id="CHEBI:16692"/>
        <dbReference type="ChEBI" id="CHEBI:28938"/>
        <dbReference type="ChEBI" id="CHEBI:30616"/>
        <dbReference type="ChEBI" id="CHEBI:33019"/>
        <dbReference type="ChEBI" id="CHEBI:82696"/>
        <dbReference type="ChEBI" id="CHEBI:456215"/>
        <dbReference type="EC" id="6.3.1.14"/>
    </reaction>
</comment>
<dbReference type="PANTHER" id="PTHR12196">
    <property type="entry name" value="DOMAIN OF UNKNOWN FUNCTION 71 DUF71 -CONTAINING PROTEIN"/>
    <property type="match status" value="1"/>
</dbReference>
<evidence type="ECO:0000313" key="8">
    <source>
        <dbReference type="Proteomes" id="UP000094043"/>
    </source>
</evidence>
<dbReference type="Proteomes" id="UP000094043">
    <property type="component" value="Chromosome 8"/>
</dbReference>
<dbReference type="InterPro" id="IPR030662">
    <property type="entry name" value="DPH6/MJ0570"/>
</dbReference>
<dbReference type="EMBL" id="CP143791">
    <property type="protein sequence ID" value="WVN91078.1"/>
    <property type="molecule type" value="Genomic_DNA"/>
</dbReference>
<evidence type="ECO:0000256" key="1">
    <source>
        <dbReference type="ARBA" id="ARBA00012089"/>
    </source>
</evidence>
<dbReference type="InterPro" id="IPR035959">
    <property type="entry name" value="RutC-like_sf"/>
</dbReference>
<name>A0AAJ8M4C9_9TREE</name>
<sequence length="731" mass="80294">MSSMTAKALPGTKHKVIGLISGGKDSCFNIMHCVANGHEIIALATLTPEPGIDELDSHLYQSVGTHLIPLIAQSLDVPLFTRTIRGKAISQGPEYGSRMRGGEGSGVGGDETEDLYSLLQDVLMAYPDATALSSGAILSTYQRLRIEHVCLRLGLTSLSYLWQGDQNLLLDKMLESGVEAVIMKVAGIGLGVDIVGKQLNQIRPLLARLEAQYGSHPAGEGGEYETLTLSTPLFSHRLKLTRTRTVVTDPEPYPVAYLKVEQAELEPKKGWTRPTFTALRDMLGLNEEKGLEGLDEDGRERLEELGERKVEESKDQAVMERASVQDQENENNVQFIKKGRWFSVSVRGQSIQREDVGQELKKCFDSISAKLNANNLSLPLHSAHITLLLSSMSLFVPANDVYKTYFGTSPPSRATVAVPLATGRVHVEVVGFDDTFELSSAPFERRLVNGRLALHVQGQSYWAPANIGPYSQSVLVASRLHIAGQIPLIPASLTLPSAPPLPASPYPHQATLALQHVARIFNAQRSRNSTGGGWEGWVESAVGWWARTEESGDGVNVIRDAWAIWAKRNNAEKAPVMFLQALQLPKGALVEYQVNLHTGRSVEFDRAQSQPNSHQDYEEEEDEVPEYVVGTGEDMLWECCQTRRMNGGRAIFFLKHIGIWTKFAQLDDGLLTVLLAKAITIRVYHVTHLDSVKINVIASSLGTTVLTFIPVLSIHNRSGQSFPVALEVFGV</sequence>
<dbReference type="CDD" id="cd01994">
    <property type="entry name" value="AANH_PF0828-like"/>
    <property type="match status" value="1"/>
</dbReference>
<dbReference type="SUPFAM" id="SSF55298">
    <property type="entry name" value="YjgF-like"/>
    <property type="match status" value="2"/>
</dbReference>
<dbReference type="GeneID" id="91090533"/>
<evidence type="ECO:0000256" key="3">
    <source>
        <dbReference type="ARBA" id="ARBA00029814"/>
    </source>
</evidence>
<evidence type="ECO:0000256" key="5">
    <source>
        <dbReference type="ARBA" id="ARBA00048108"/>
    </source>
</evidence>
<organism evidence="7 8">
    <name type="scientific">Cryptococcus depauperatus CBS 7841</name>
    <dbReference type="NCBI Taxonomy" id="1295531"/>
    <lineage>
        <taxon>Eukaryota</taxon>
        <taxon>Fungi</taxon>
        <taxon>Dikarya</taxon>
        <taxon>Basidiomycota</taxon>
        <taxon>Agaricomycotina</taxon>
        <taxon>Tremellomycetes</taxon>
        <taxon>Tremellales</taxon>
        <taxon>Cryptococcaceae</taxon>
        <taxon>Cryptococcus</taxon>
    </lineage>
</organism>
<protein>
    <recommendedName>
        <fullName evidence="2">Diphthine--ammonia ligase</fullName>
        <ecNumber evidence="1">6.3.1.14</ecNumber>
    </recommendedName>
    <alternativeName>
        <fullName evidence="3">Diphthamide synthase</fullName>
    </alternativeName>
    <alternativeName>
        <fullName evidence="4">Diphthamide synthetase</fullName>
    </alternativeName>
</protein>